<dbReference type="Proteomes" id="UP000095712">
    <property type="component" value="Unassembled WGS sequence"/>
</dbReference>
<dbReference type="SUPFAM" id="SSF47413">
    <property type="entry name" value="lambda repressor-like DNA-binding domains"/>
    <property type="match status" value="1"/>
</dbReference>
<dbReference type="InterPro" id="IPR001387">
    <property type="entry name" value="Cro/C1-type_HTH"/>
</dbReference>
<dbReference type="GO" id="GO:0003677">
    <property type="term" value="F:DNA binding"/>
    <property type="evidence" value="ECO:0007669"/>
    <property type="project" value="InterPro"/>
</dbReference>
<feature type="domain" description="HTH cro/C1-type" evidence="1">
    <location>
        <begin position="11"/>
        <end position="65"/>
    </location>
</feature>
<dbReference type="SMART" id="SM00530">
    <property type="entry name" value="HTH_XRE"/>
    <property type="match status" value="1"/>
</dbReference>
<proteinExistence type="predicted"/>
<protein>
    <submittedName>
        <fullName evidence="2">Helix-turn-helix domain</fullName>
    </submittedName>
</protein>
<dbReference type="Pfam" id="PF01381">
    <property type="entry name" value="HTH_3"/>
    <property type="match status" value="1"/>
</dbReference>
<dbReference type="EMBL" id="CZAW01000019">
    <property type="protein sequence ID" value="CUP56312.1"/>
    <property type="molecule type" value="Genomic_DNA"/>
</dbReference>
<accession>A0A174P5Y9</accession>
<dbReference type="OrthoDB" id="371153at2"/>
<evidence type="ECO:0000259" key="1">
    <source>
        <dbReference type="PROSITE" id="PS50943"/>
    </source>
</evidence>
<dbReference type="CDD" id="cd00093">
    <property type="entry name" value="HTH_XRE"/>
    <property type="match status" value="1"/>
</dbReference>
<evidence type="ECO:0000313" key="3">
    <source>
        <dbReference type="Proteomes" id="UP000095712"/>
    </source>
</evidence>
<evidence type="ECO:0000313" key="2">
    <source>
        <dbReference type="EMBL" id="CUP56312.1"/>
    </source>
</evidence>
<organism evidence="2 3">
    <name type="scientific">Blautia wexlerae</name>
    <dbReference type="NCBI Taxonomy" id="418240"/>
    <lineage>
        <taxon>Bacteria</taxon>
        <taxon>Bacillati</taxon>
        <taxon>Bacillota</taxon>
        <taxon>Clostridia</taxon>
        <taxon>Lachnospirales</taxon>
        <taxon>Lachnospiraceae</taxon>
        <taxon>Blautia</taxon>
    </lineage>
</organism>
<dbReference type="AlphaFoldDB" id="A0A174P5Y9"/>
<sequence>MNINIECGQRLKKCRLLSGYSQEALGDRVHYRKETVCMFERGKRKITVDAANKFAKVLHVRADYLLCRDNNIFPEEKTKSDTTNYQKANCFDTLLNFYNYELYEIPENEDEASGISILNTPMRLSKGFIIKNPQNKLFYCPNNQLDELIEDVMDYALMRLDKRLLPQCHEPNDSELEAAGLTSEGTYVPPTLSLRHLKIPDLNFLRESSHSSTENKNNNSNDYTEE</sequence>
<name>A0A174P5Y9_9FIRM</name>
<gene>
    <name evidence="2" type="ORF">ERS852523_02038</name>
</gene>
<dbReference type="PROSITE" id="PS50943">
    <property type="entry name" value="HTH_CROC1"/>
    <property type="match status" value="1"/>
</dbReference>
<dbReference type="Gene3D" id="1.10.260.40">
    <property type="entry name" value="lambda repressor-like DNA-binding domains"/>
    <property type="match status" value="1"/>
</dbReference>
<dbReference type="InterPro" id="IPR010982">
    <property type="entry name" value="Lambda_DNA-bd_dom_sf"/>
</dbReference>
<dbReference type="RefSeq" id="WP_055151402.1">
    <property type="nucleotide sequence ID" value="NZ_CZAW01000019.1"/>
</dbReference>
<reference evidence="2 3" key="1">
    <citation type="submission" date="2015-09" db="EMBL/GenBank/DDBJ databases">
        <authorList>
            <consortium name="Pathogen Informatics"/>
        </authorList>
    </citation>
    <scope>NUCLEOTIDE SEQUENCE [LARGE SCALE GENOMIC DNA]</scope>
    <source>
        <strain evidence="2 3">2789STDY5834911</strain>
    </source>
</reference>